<evidence type="ECO:0000256" key="6">
    <source>
        <dbReference type="RuleBase" id="RU361157"/>
    </source>
</evidence>
<comment type="similarity">
    <text evidence="6">Belongs to the ABC-2 integral membrane protein family.</text>
</comment>
<dbReference type="RefSeq" id="WP_007236698.1">
    <property type="nucleotide sequence ID" value="NZ_BAFB01000005.1"/>
</dbReference>
<keyword evidence="4 6" id="KW-0472">Membrane</keyword>
<comment type="subcellular location">
    <subcellularLocation>
        <location evidence="6">Cell membrane</location>
        <topology evidence="6">Multi-pass membrane protein</topology>
    </subcellularLocation>
    <subcellularLocation>
        <location evidence="1">Membrane</location>
        <topology evidence="1">Multi-pass membrane protein</topology>
    </subcellularLocation>
</comment>
<dbReference type="GO" id="GO:0043190">
    <property type="term" value="C:ATP-binding cassette (ABC) transporter complex"/>
    <property type="evidence" value="ECO:0007669"/>
    <property type="project" value="InterPro"/>
</dbReference>
<protein>
    <recommendedName>
        <fullName evidence="6">Transport permease protein</fullName>
    </recommendedName>
</protein>
<dbReference type="GO" id="GO:0140359">
    <property type="term" value="F:ABC-type transporter activity"/>
    <property type="evidence" value="ECO:0007669"/>
    <property type="project" value="InterPro"/>
</dbReference>
<feature type="transmembrane region" description="Helical" evidence="6">
    <location>
        <begin position="246"/>
        <end position="269"/>
    </location>
</feature>
<dbReference type="PROSITE" id="PS51012">
    <property type="entry name" value="ABC_TM2"/>
    <property type="match status" value="1"/>
</dbReference>
<dbReference type="Pfam" id="PF01061">
    <property type="entry name" value="ABC2_membrane"/>
    <property type="match status" value="1"/>
</dbReference>
<evidence type="ECO:0000313" key="9">
    <source>
        <dbReference type="Proteomes" id="UP000005038"/>
    </source>
</evidence>
<keyword evidence="9" id="KW-1185">Reference proteome</keyword>
<feature type="domain" description="ABC transmembrane type-2" evidence="7">
    <location>
        <begin position="47"/>
        <end position="271"/>
    </location>
</feature>
<dbReference type="STRING" id="1108044.GOOTI_005_01090"/>
<dbReference type="EMBL" id="BAFB01000005">
    <property type="protein sequence ID" value="GAB32430.1"/>
    <property type="molecule type" value="Genomic_DNA"/>
</dbReference>
<gene>
    <name evidence="8" type="ORF">GOOTI_005_01090</name>
</gene>
<dbReference type="Proteomes" id="UP000005038">
    <property type="component" value="Unassembled WGS sequence"/>
</dbReference>
<organism evidence="8 9">
    <name type="scientific">Gordonia otitidis (strain DSM 44809 / CCUG 52243 / JCM 12355 / NBRC 100426 / IFM 10032)</name>
    <dbReference type="NCBI Taxonomy" id="1108044"/>
    <lineage>
        <taxon>Bacteria</taxon>
        <taxon>Bacillati</taxon>
        <taxon>Actinomycetota</taxon>
        <taxon>Actinomycetes</taxon>
        <taxon>Mycobacteriales</taxon>
        <taxon>Gordoniaceae</taxon>
        <taxon>Gordonia</taxon>
    </lineage>
</organism>
<evidence type="ECO:0000256" key="2">
    <source>
        <dbReference type="ARBA" id="ARBA00022692"/>
    </source>
</evidence>
<dbReference type="PANTHER" id="PTHR43027">
    <property type="entry name" value="DOXORUBICIN RESISTANCE ABC TRANSPORTER PERMEASE PROTEIN DRRC-RELATED"/>
    <property type="match status" value="1"/>
</dbReference>
<name>H5TG22_GORO1</name>
<keyword evidence="6" id="KW-0813">Transport</keyword>
<feature type="transmembrane region" description="Helical" evidence="6">
    <location>
        <begin position="49"/>
        <end position="67"/>
    </location>
</feature>
<evidence type="ECO:0000256" key="1">
    <source>
        <dbReference type="ARBA" id="ARBA00004141"/>
    </source>
</evidence>
<dbReference type="InterPro" id="IPR047817">
    <property type="entry name" value="ABC2_TM_bact-type"/>
</dbReference>
<feature type="transmembrane region" description="Helical" evidence="6">
    <location>
        <begin position="79"/>
        <end position="101"/>
    </location>
</feature>
<evidence type="ECO:0000313" key="8">
    <source>
        <dbReference type="EMBL" id="GAB32430.1"/>
    </source>
</evidence>
<dbReference type="PANTHER" id="PTHR43027:SF1">
    <property type="entry name" value="DOXORUBICIN RESISTANCE ABC TRANSPORTER PERMEASE PROTEIN DRRC-RELATED"/>
    <property type="match status" value="1"/>
</dbReference>
<evidence type="ECO:0000256" key="4">
    <source>
        <dbReference type="ARBA" id="ARBA00023136"/>
    </source>
</evidence>
<dbReference type="GO" id="GO:0046677">
    <property type="term" value="P:response to antibiotic"/>
    <property type="evidence" value="ECO:0007669"/>
    <property type="project" value="UniProtKB-KW"/>
</dbReference>
<comment type="caution">
    <text evidence="6">Lacks conserved residue(s) required for the propagation of feature annotation.</text>
</comment>
<feature type="transmembrane region" description="Helical" evidence="6">
    <location>
        <begin position="162"/>
        <end position="185"/>
    </location>
</feature>
<evidence type="ECO:0000256" key="3">
    <source>
        <dbReference type="ARBA" id="ARBA00022989"/>
    </source>
</evidence>
<sequence>MSRESGALVATSAQAVAPLPERSFAAWLRQSRTLSGRQLLVTVRDVPTLLQSLIVPGLTLVMFNVVLGDSLAAVTGEDSIYGTVPMVILVGAMFGSIASAVRLNQERSTGLLARLYVLPINRAADLTSRVVSELVRVAAVTIVLLAVGMVMGFRLQQGVGAALGLFAVALAYGAAFATFVLALAVNTPSGAPLVPMIGLVSSLMMFFNSGFSPVEAYPNWLQPVVRYQPMTPAVDLMRSLTVGGPIAHNLTIVSIWTVAVLGLAIYPALRGYSKAATAR</sequence>
<dbReference type="InterPro" id="IPR013525">
    <property type="entry name" value="ABC2_TM"/>
</dbReference>
<dbReference type="InterPro" id="IPR000412">
    <property type="entry name" value="ABC_2_transport"/>
</dbReference>
<dbReference type="AlphaFoldDB" id="H5TG22"/>
<feature type="transmembrane region" description="Helical" evidence="6">
    <location>
        <begin position="134"/>
        <end position="155"/>
    </location>
</feature>
<evidence type="ECO:0000259" key="7">
    <source>
        <dbReference type="PROSITE" id="PS51012"/>
    </source>
</evidence>
<evidence type="ECO:0000256" key="5">
    <source>
        <dbReference type="ARBA" id="ARBA00023251"/>
    </source>
</evidence>
<comment type="caution">
    <text evidence="8">The sequence shown here is derived from an EMBL/GenBank/DDBJ whole genome shotgun (WGS) entry which is preliminary data.</text>
</comment>
<reference evidence="8" key="1">
    <citation type="submission" date="2012-02" db="EMBL/GenBank/DDBJ databases">
        <title>Whole genome shotgun sequence of Gordonia otitidis NBRC 100426.</title>
        <authorList>
            <person name="Yoshida I."/>
            <person name="Hosoyama A."/>
            <person name="Tsuchikane K."/>
            <person name="Katsumata H."/>
            <person name="Yamazaki S."/>
            <person name="Fujita N."/>
        </authorList>
    </citation>
    <scope>NUCLEOTIDE SEQUENCE [LARGE SCALE GENOMIC DNA]</scope>
    <source>
        <strain evidence="8">NBRC 100426</strain>
    </source>
</reference>
<dbReference type="InterPro" id="IPR052902">
    <property type="entry name" value="ABC-2_transporter"/>
</dbReference>
<keyword evidence="3 6" id="KW-1133">Transmembrane helix</keyword>
<proteinExistence type="inferred from homology"/>
<dbReference type="PIRSF" id="PIRSF006648">
    <property type="entry name" value="DrrB"/>
    <property type="match status" value="1"/>
</dbReference>
<keyword evidence="2 6" id="KW-0812">Transmembrane</keyword>
<keyword evidence="5" id="KW-0046">Antibiotic resistance</keyword>
<accession>H5TG22</accession>
<keyword evidence="6" id="KW-1003">Cell membrane</keyword>